<evidence type="ECO:0000256" key="3">
    <source>
        <dbReference type="ARBA" id="ARBA00022553"/>
    </source>
</evidence>
<evidence type="ECO:0000256" key="9">
    <source>
        <dbReference type="PROSITE-ProRule" id="PRU01091"/>
    </source>
</evidence>
<reference evidence="12" key="1">
    <citation type="submission" date="2020-12" db="EMBL/GenBank/DDBJ databases">
        <title>Geomonas sp. Red875, isolated from river sediment.</title>
        <authorList>
            <person name="Xu Z."/>
            <person name="Zhang Z."/>
            <person name="Masuda Y."/>
            <person name="Itoh H."/>
            <person name="Senoo K."/>
        </authorList>
    </citation>
    <scope>NUCLEOTIDE SEQUENCE</scope>
    <source>
        <strain evidence="12">Red875</strain>
    </source>
</reference>
<dbReference type="Gene3D" id="1.10.10.10">
    <property type="entry name" value="Winged helix-like DNA-binding domain superfamily/Winged helix DNA-binding domain"/>
    <property type="match status" value="1"/>
</dbReference>
<feature type="domain" description="OmpR/PhoB-type" evidence="11">
    <location>
        <begin position="124"/>
        <end position="218"/>
    </location>
</feature>
<evidence type="ECO:0000259" key="10">
    <source>
        <dbReference type="PROSITE" id="PS50110"/>
    </source>
</evidence>
<dbReference type="Pfam" id="PF00486">
    <property type="entry name" value="Trans_reg_C"/>
    <property type="match status" value="1"/>
</dbReference>
<evidence type="ECO:0000313" key="13">
    <source>
        <dbReference type="Proteomes" id="UP000636888"/>
    </source>
</evidence>
<evidence type="ECO:0000256" key="2">
    <source>
        <dbReference type="ARBA" id="ARBA00022490"/>
    </source>
</evidence>
<evidence type="ECO:0000256" key="6">
    <source>
        <dbReference type="ARBA" id="ARBA00023125"/>
    </source>
</evidence>
<dbReference type="SMART" id="SM00862">
    <property type="entry name" value="Trans_reg_C"/>
    <property type="match status" value="1"/>
</dbReference>
<dbReference type="GO" id="GO:0000156">
    <property type="term" value="F:phosphorelay response regulator activity"/>
    <property type="evidence" value="ECO:0007669"/>
    <property type="project" value="TreeGrafter"/>
</dbReference>
<dbReference type="SMART" id="SM00448">
    <property type="entry name" value="REC"/>
    <property type="match status" value="1"/>
</dbReference>
<dbReference type="RefSeq" id="WP_199384678.1">
    <property type="nucleotide sequence ID" value="NZ_JAEMHM010000010.1"/>
</dbReference>
<keyword evidence="6 9" id="KW-0238">DNA-binding</keyword>
<gene>
    <name evidence="12" type="ORF">JFN93_13800</name>
</gene>
<dbReference type="EMBL" id="JAEMHM010000010">
    <property type="protein sequence ID" value="MBJ6725789.1"/>
    <property type="molecule type" value="Genomic_DNA"/>
</dbReference>
<dbReference type="Gene3D" id="6.10.250.690">
    <property type="match status" value="1"/>
</dbReference>
<evidence type="ECO:0000256" key="1">
    <source>
        <dbReference type="ARBA" id="ARBA00004496"/>
    </source>
</evidence>
<evidence type="ECO:0000256" key="7">
    <source>
        <dbReference type="ARBA" id="ARBA00023163"/>
    </source>
</evidence>
<organism evidence="12 13">
    <name type="scientific">Geomesophilobacter sediminis</name>
    <dbReference type="NCBI Taxonomy" id="2798584"/>
    <lineage>
        <taxon>Bacteria</taxon>
        <taxon>Pseudomonadati</taxon>
        <taxon>Thermodesulfobacteriota</taxon>
        <taxon>Desulfuromonadia</taxon>
        <taxon>Geobacterales</taxon>
        <taxon>Geobacteraceae</taxon>
        <taxon>Geomesophilobacter</taxon>
    </lineage>
</organism>
<dbReference type="InterPro" id="IPR001789">
    <property type="entry name" value="Sig_transdc_resp-reg_receiver"/>
</dbReference>
<evidence type="ECO:0000256" key="5">
    <source>
        <dbReference type="ARBA" id="ARBA00023015"/>
    </source>
</evidence>
<dbReference type="InterPro" id="IPR039420">
    <property type="entry name" value="WalR-like"/>
</dbReference>
<evidence type="ECO:0000313" key="12">
    <source>
        <dbReference type="EMBL" id="MBJ6725789.1"/>
    </source>
</evidence>
<dbReference type="PROSITE" id="PS51755">
    <property type="entry name" value="OMPR_PHOB"/>
    <property type="match status" value="1"/>
</dbReference>
<evidence type="ECO:0000256" key="4">
    <source>
        <dbReference type="ARBA" id="ARBA00023012"/>
    </source>
</evidence>
<keyword evidence="7" id="KW-0804">Transcription</keyword>
<feature type="DNA-binding region" description="OmpR/PhoB-type" evidence="9">
    <location>
        <begin position="124"/>
        <end position="218"/>
    </location>
</feature>
<dbReference type="GO" id="GO:0000976">
    <property type="term" value="F:transcription cis-regulatory region binding"/>
    <property type="evidence" value="ECO:0007669"/>
    <property type="project" value="TreeGrafter"/>
</dbReference>
<feature type="domain" description="Response regulatory" evidence="10">
    <location>
        <begin position="2"/>
        <end position="116"/>
    </location>
</feature>
<comment type="subcellular location">
    <subcellularLocation>
        <location evidence="1">Cytoplasm</location>
    </subcellularLocation>
</comment>
<dbReference type="GO" id="GO:0005829">
    <property type="term" value="C:cytosol"/>
    <property type="evidence" value="ECO:0007669"/>
    <property type="project" value="TreeGrafter"/>
</dbReference>
<keyword evidence="13" id="KW-1185">Reference proteome</keyword>
<dbReference type="CDD" id="cd00383">
    <property type="entry name" value="trans_reg_C"/>
    <property type="match status" value="1"/>
</dbReference>
<dbReference type="PANTHER" id="PTHR48111">
    <property type="entry name" value="REGULATOR OF RPOS"/>
    <property type="match status" value="1"/>
</dbReference>
<proteinExistence type="predicted"/>
<dbReference type="Proteomes" id="UP000636888">
    <property type="component" value="Unassembled WGS sequence"/>
</dbReference>
<dbReference type="Gene3D" id="3.40.50.2300">
    <property type="match status" value="1"/>
</dbReference>
<keyword evidence="5" id="KW-0805">Transcription regulation</keyword>
<dbReference type="PANTHER" id="PTHR48111:SF35">
    <property type="entry name" value="TRANSCRIPTIONAL REGULATORY PROTEIN QSEB"/>
    <property type="match status" value="1"/>
</dbReference>
<name>A0A8J7LVQ6_9BACT</name>
<sequence length="220" mass="24467">MRLLLVEDDRMFGEALQQNLRLDGFTVDWVQTAEDAEVALSTAEYAVMLLDLGLPAKSGFDLLSEIRAQNNPQPIIVITARDARRDRIRGLDYGADDYQVKPFDSDELAARIRAVARRSVGRFSSLLAHGPVTMRHDTHEVTCHGKPVTLTAKEFAILAALMEKPGAILSQASLEDRLYGWGDEVASNAVEVHIHNLRKKLGKEFIRTVRGIGYKIGDNL</sequence>
<dbReference type="PROSITE" id="PS50110">
    <property type="entry name" value="RESPONSE_REGULATORY"/>
    <property type="match status" value="1"/>
</dbReference>
<keyword evidence="4" id="KW-0902">Two-component regulatory system</keyword>
<dbReference type="GO" id="GO:0006355">
    <property type="term" value="P:regulation of DNA-templated transcription"/>
    <property type="evidence" value="ECO:0007669"/>
    <property type="project" value="InterPro"/>
</dbReference>
<dbReference type="AlphaFoldDB" id="A0A8J7LVQ6"/>
<protein>
    <submittedName>
        <fullName evidence="12">Winged helix-turn-helix domain-containing protein</fullName>
    </submittedName>
</protein>
<dbReference type="InterPro" id="IPR001867">
    <property type="entry name" value="OmpR/PhoB-type_DNA-bd"/>
</dbReference>
<dbReference type="InterPro" id="IPR036388">
    <property type="entry name" value="WH-like_DNA-bd_sf"/>
</dbReference>
<keyword evidence="3 8" id="KW-0597">Phosphoprotein</keyword>
<keyword evidence="2" id="KW-0963">Cytoplasm</keyword>
<evidence type="ECO:0000256" key="8">
    <source>
        <dbReference type="PROSITE-ProRule" id="PRU00169"/>
    </source>
</evidence>
<dbReference type="GO" id="GO:0032993">
    <property type="term" value="C:protein-DNA complex"/>
    <property type="evidence" value="ECO:0007669"/>
    <property type="project" value="TreeGrafter"/>
</dbReference>
<dbReference type="Pfam" id="PF00072">
    <property type="entry name" value="Response_reg"/>
    <property type="match status" value="1"/>
</dbReference>
<feature type="modified residue" description="4-aspartylphosphate" evidence="8">
    <location>
        <position position="51"/>
    </location>
</feature>
<accession>A0A8J7LVQ6</accession>
<dbReference type="InterPro" id="IPR011006">
    <property type="entry name" value="CheY-like_superfamily"/>
</dbReference>
<comment type="caution">
    <text evidence="12">The sequence shown here is derived from an EMBL/GenBank/DDBJ whole genome shotgun (WGS) entry which is preliminary data.</text>
</comment>
<evidence type="ECO:0000259" key="11">
    <source>
        <dbReference type="PROSITE" id="PS51755"/>
    </source>
</evidence>
<dbReference type="SUPFAM" id="SSF52172">
    <property type="entry name" value="CheY-like"/>
    <property type="match status" value="1"/>
</dbReference>